<protein>
    <submittedName>
        <fullName evidence="2">TPR domain protein</fullName>
    </submittedName>
</protein>
<dbReference type="RefSeq" id="WP_053236308.1">
    <property type="nucleotide sequence ID" value="NZ_CP011125.1"/>
</dbReference>
<name>A0A0F6W7B3_9BACT</name>
<dbReference type="AlphaFoldDB" id="A0A0F6W7B3"/>
<keyword evidence="3" id="KW-1185">Reference proteome</keyword>
<proteinExistence type="predicted"/>
<reference evidence="2 3" key="1">
    <citation type="submission" date="2015-03" db="EMBL/GenBank/DDBJ databases">
        <title>Genome assembly of Sandaracinus amylolyticus DSM 53668.</title>
        <authorList>
            <person name="Sharma G."/>
            <person name="Subramanian S."/>
        </authorList>
    </citation>
    <scope>NUCLEOTIDE SEQUENCE [LARGE SCALE GENOMIC DNA]</scope>
    <source>
        <strain evidence="2 3">DSM 53668</strain>
    </source>
</reference>
<evidence type="ECO:0000256" key="1">
    <source>
        <dbReference type="SAM" id="MobiDB-lite"/>
    </source>
</evidence>
<evidence type="ECO:0000313" key="2">
    <source>
        <dbReference type="EMBL" id="AKF09242.1"/>
    </source>
</evidence>
<feature type="compositionally biased region" description="Basic and acidic residues" evidence="1">
    <location>
        <begin position="18"/>
        <end position="33"/>
    </location>
</feature>
<gene>
    <name evidence="2" type="ORF">DB32_006391</name>
</gene>
<sequence>MTLEFAGPPLALPDDPAPQERDSDRPEPLHLDTAELDTAELDTAQRAPSAKARATIDPEGFLDPELVTEDRGTEQALQLDLGELEASPRADDGWGRLREGNAPARPRSVTPPPMTRDDALELVTRRSRPPSTPGLDLAGEMADRYALGDYTGALRVAELLLGRDPDDVRAQRCAESSRERLLALYTARLGSVSGVASSEVGARVPRIAVPEHEIRWLGLDHRQGFLLSRLDGSVTVDDLVDVSGMSRLEVLRTLVELVESGAVGVQ</sequence>
<dbReference type="KEGG" id="samy:DB32_006391"/>
<dbReference type="STRING" id="927083.DB32_006391"/>
<dbReference type="EMBL" id="CP011125">
    <property type="protein sequence ID" value="AKF09242.1"/>
    <property type="molecule type" value="Genomic_DNA"/>
</dbReference>
<organism evidence="2 3">
    <name type="scientific">Sandaracinus amylolyticus</name>
    <dbReference type="NCBI Taxonomy" id="927083"/>
    <lineage>
        <taxon>Bacteria</taxon>
        <taxon>Pseudomonadati</taxon>
        <taxon>Myxococcota</taxon>
        <taxon>Polyangia</taxon>
        <taxon>Polyangiales</taxon>
        <taxon>Sandaracinaceae</taxon>
        <taxon>Sandaracinus</taxon>
    </lineage>
</organism>
<dbReference type="Proteomes" id="UP000034883">
    <property type="component" value="Chromosome"/>
</dbReference>
<feature type="region of interest" description="Disordered" evidence="1">
    <location>
        <begin position="80"/>
        <end position="116"/>
    </location>
</feature>
<feature type="region of interest" description="Disordered" evidence="1">
    <location>
        <begin position="1"/>
        <end position="68"/>
    </location>
</feature>
<evidence type="ECO:0000313" key="3">
    <source>
        <dbReference type="Proteomes" id="UP000034883"/>
    </source>
</evidence>
<feature type="compositionally biased region" description="Basic and acidic residues" evidence="1">
    <location>
        <begin position="86"/>
        <end position="99"/>
    </location>
</feature>
<dbReference type="OrthoDB" id="5380785at2"/>
<accession>A0A0F6W7B3</accession>